<evidence type="ECO:0000256" key="2">
    <source>
        <dbReference type="SAM" id="MobiDB-lite"/>
    </source>
</evidence>
<feature type="compositionally biased region" description="Polar residues" evidence="2">
    <location>
        <begin position="444"/>
        <end position="453"/>
    </location>
</feature>
<proteinExistence type="predicted"/>
<keyword evidence="4" id="KW-1185">Reference proteome</keyword>
<evidence type="ECO:0000313" key="4">
    <source>
        <dbReference type="Proteomes" id="UP001498476"/>
    </source>
</evidence>
<name>A0ABR1GTK6_9HYPO</name>
<feature type="region of interest" description="Disordered" evidence="2">
    <location>
        <begin position="1"/>
        <end position="22"/>
    </location>
</feature>
<keyword evidence="1" id="KW-0175">Coiled coil</keyword>
<feature type="compositionally biased region" description="Polar residues" evidence="2">
    <location>
        <begin position="7"/>
        <end position="17"/>
    </location>
</feature>
<comment type="caution">
    <text evidence="3">The sequence shown here is derived from an EMBL/GenBank/DDBJ whole genome shotgun (WGS) entry which is preliminary data.</text>
</comment>
<feature type="region of interest" description="Disordered" evidence="2">
    <location>
        <begin position="428"/>
        <end position="453"/>
    </location>
</feature>
<reference evidence="3 4" key="1">
    <citation type="journal article" date="2025" name="Microbiol. Resour. Announc.">
        <title>Draft genome sequences for Neonectria magnoliae and Neonectria punicea, canker pathogens of Liriodendron tulipifera and Acer saccharum in West Virginia.</title>
        <authorList>
            <person name="Petronek H.M."/>
            <person name="Kasson M.T."/>
            <person name="Metheny A.M."/>
            <person name="Stauder C.M."/>
            <person name="Lovett B."/>
            <person name="Lynch S.C."/>
            <person name="Garnas J.R."/>
            <person name="Kasson L.R."/>
            <person name="Stajich J.E."/>
        </authorList>
    </citation>
    <scope>NUCLEOTIDE SEQUENCE [LARGE SCALE GENOMIC DNA]</scope>
    <source>
        <strain evidence="3 4">NRRL 64653</strain>
    </source>
</reference>
<protein>
    <submittedName>
        <fullName evidence="3">Uncharacterized protein</fullName>
    </submittedName>
</protein>
<dbReference type="Proteomes" id="UP001498476">
    <property type="component" value="Unassembled WGS sequence"/>
</dbReference>
<dbReference type="EMBL" id="JAZAVJ010000171">
    <property type="protein sequence ID" value="KAK7408847.1"/>
    <property type="molecule type" value="Genomic_DNA"/>
</dbReference>
<organism evidence="3 4">
    <name type="scientific">Neonectria punicea</name>
    <dbReference type="NCBI Taxonomy" id="979145"/>
    <lineage>
        <taxon>Eukaryota</taxon>
        <taxon>Fungi</taxon>
        <taxon>Dikarya</taxon>
        <taxon>Ascomycota</taxon>
        <taxon>Pezizomycotina</taxon>
        <taxon>Sordariomycetes</taxon>
        <taxon>Hypocreomycetidae</taxon>
        <taxon>Hypocreales</taxon>
        <taxon>Nectriaceae</taxon>
        <taxon>Neonectria</taxon>
    </lineage>
</organism>
<evidence type="ECO:0000313" key="3">
    <source>
        <dbReference type="EMBL" id="KAK7408847.1"/>
    </source>
</evidence>
<accession>A0ABR1GTK6</accession>
<evidence type="ECO:0000256" key="1">
    <source>
        <dbReference type="SAM" id="Coils"/>
    </source>
</evidence>
<feature type="coiled-coil region" evidence="1">
    <location>
        <begin position="25"/>
        <end position="108"/>
    </location>
</feature>
<gene>
    <name evidence="3" type="ORF">QQX98_008969</name>
</gene>
<sequence length="453" mass="51156">MDPEIDTTPQGTSNNKGEGNDEVKIKALSSEKAALETKLADEMKLRRFTEDVLDSRQQEIETQETQNDQISSELDVLNRELAATQRQLTEARSQMKTKTRQLQDAKDQIFRLQPRRNDITEAEARDVYKTLCGNVQRWVENRLKGALEDLDQGRLTIRLAPQQAARFAGLLREPSRRCLNVDQSDEYHVVAVIMNYLWLVMFSKSFYCPLDDTEADGTRMWIDELESTMSRLPRGMIPFDSLAKNVLLDELTFSDVAHCREWRSETLTALTHQPIFKTRRTRYLHLVTDDLTSLLSMFTPRTPPAELYASIRRNIIDPAADLVHRLHLASSIFSLKWPARTASSRLEVYECFNLASGGLILDLAGTNKDSASRRDVSYLFDVCPGLFVERVEGGKKLALKAISKPIVLVNKGEGEIPQKPTLVKWLCDNAGSPQGPGRGPKSKPAQSGHLSKL</sequence>